<proteinExistence type="predicted"/>
<sequence>MGRAKQRMELIRNEKARYVTYQKRKKGLKKKTCELETLCDVQVCLIIYGPKLDDNSTEVEIWPQNPNDIQRLIHTYRNQSIEDRHRRTLDLSNFFENRNQEIEDALVKLRKKNDKALYSTWDDRYNDLSEGQLRAFEGMLEGKLADVKARVEFMKGTQALASLNDMEQTTQQNHSNYFMQGLFGTTSLQMGIIHEKMPISSLNSLYEIDGIPLHYPFDQTDHQGIVELDAKSMAISPMMMPMNNINDTHYTQLGGMSSSNLQCIDPLEKSIYYDPIMLLPSPESVLTGVSCTESSFSMSRMMENEVGKNHHPSPSMAYYGGSSMQTMSPYMQYLKMASGPSQVHAWQMEEYYKANEFQMKNQK</sequence>
<evidence type="ECO:0000313" key="2">
    <source>
        <dbReference type="Proteomes" id="UP001060215"/>
    </source>
</evidence>
<organism evidence="1 2">
    <name type="scientific">Camellia lanceoleosa</name>
    <dbReference type="NCBI Taxonomy" id="1840588"/>
    <lineage>
        <taxon>Eukaryota</taxon>
        <taxon>Viridiplantae</taxon>
        <taxon>Streptophyta</taxon>
        <taxon>Embryophyta</taxon>
        <taxon>Tracheophyta</taxon>
        <taxon>Spermatophyta</taxon>
        <taxon>Magnoliopsida</taxon>
        <taxon>eudicotyledons</taxon>
        <taxon>Gunneridae</taxon>
        <taxon>Pentapetalae</taxon>
        <taxon>asterids</taxon>
        <taxon>Ericales</taxon>
        <taxon>Theaceae</taxon>
        <taxon>Camellia</taxon>
    </lineage>
</organism>
<name>A0ACC0GZY0_9ERIC</name>
<dbReference type="Proteomes" id="UP001060215">
    <property type="component" value="Chromosome 7"/>
</dbReference>
<dbReference type="EMBL" id="CM045764">
    <property type="protein sequence ID" value="KAI8006118.1"/>
    <property type="molecule type" value="Genomic_DNA"/>
</dbReference>
<gene>
    <name evidence="1" type="ORF">LOK49_LG07G01192</name>
</gene>
<comment type="caution">
    <text evidence="1">The sequence shown here is derived from an EMBL/GenBank/DDBJ whole genome shotgun (WGS) entry which is preliminary data.</text>
</comment>
<protein>
    <submittedName>
        <fullName evidence="1">Agamous-like MADS-box protein AGL82</fullName>
    </submittedName>
</protein>
<reference evidence="1 2" key="1">
    <citation type="journal article" date="2022" name="Plant J.">
        <title>Chromosome-level genome of Camellia lanceoleosa provides a valuable resource for understanding genome evolution and self-incompatibility.</title>
        <authorList>
            <person name="Gong W."/>
            <person name="Xiao S."/>
            <person name="Wang L."/>
            <person name="Liao Z."/>
            <person name="Chang Y."/>
            <person name="Mo W."/>
            <person name="Hu G."/>
            <person name="Li W."/>
            <person name="Zhao G."/>
            <person name="Zhu H."/>
            <person name="Hu X."/>
            <person name="Ji K."/>
            <person name="Xiang X."/>
            <person name="Song Q."/>
            <person name="Yuan D."/>
            <person name="Jin S."/>
            <person name="Zhang L."/>
        </authorList>
    </citation>
    <scope>NUCLEOTIDE SEQUENCE [LARGE SCALE GENOMIC DNA]</scope>
    <source>
        <strain evidence="1">SQ_2022a</strain>
    </source>
</reference>
<accession>A0ACC0GZY0</accession>
<keyword evidence="2" id="KW-1185">Reference proteome</keyword>
<evidence type="ECO:0000313" key="1">
    <source>
        <dbReference type="EMBL" id="KAI8006118.1"/>
    </source>
</evidence>